<dbReference type="SUPFAM" id="SSF51126">
    <property type="entry name" value="Pectin lyase-like"/>
    <property type="match status" value="1"/>
</dbReference>
<dbReference type="GO" id="GO:0050501">
    <property type="term" value="F:hyaluronan synthase activity"/>
    <property type="evidence" value="ECO:0007669"/>
    <property type="project" value="TreeGrafter"/>
</dbReference>
<dbReference type="Gene3D" id="3.90.550.10">
    <property type="entry name" value="Spore Coat Polysaccharide Biosynthesis Protein SpsA, Chain A"/>
    <property type="match status" value="1"/>
</dbReference>
<dbReference type="InterPro" id="IPR011050">
    <property type="entry name" value="Pectin_lyase_fold/virulence"/>
</dbReference>
<dbReference type="GO" id="GO:0085029">
    <property type="term" value="P:extracellular matrix assembly"/>
    <property type="evidence" value="ECO:0007669"/>
    <property type="project" value="TreeGrafter"/>
</dbReference>
<reference evidence="8 9" key="1">
    <citation type="submission" date="2020-04" db="EMBL/GenBank/DDBJ databases">
        <title>Ramlibacter sp. G-1-2-2 isolated from soil.</title>
        <authorList>
            <person name="Dahal R.H."/>
        </authorList>
    </citation>
    <scope>NUCLEOTIDE SEQUENCE [LARGE SCALE GENOMIC DNA]</scope>
    <source>
        <strain evidence="8 9">G-1-2-2</strain>
    </source>
</reference>
<keyword evidence="4 8" id="KW-0808">Transferase</keyword>
<organism evidence="8 9">
    <name type="scientific">Ramlibacter agri</name>
    <dbReference type="NCBI Taxonomy" id="2728837"/>
    <lineage>
        <taxon>Bacteria</taxon>
        <taxon>Pseudomonadati</taxon>
        <taxon>Pseudomonadota</taxon>
        <taxon>Betaproteobacteria</taxon>
        <taxon>Burkholderiales</taxon>
        <taxon>Comamonadaceae</taxon>
        <taxon>Ramlibacter</taxon>
    </lineage>
</organism>
<dbReference type="SUPFAM" id="SSF53448">
    <property type="entry name" value="Nucleotide-diphospho-sugar transferases"/>
    <property type="match status" value="1"/>
</dbReference>
<dbReference type="RefSeq" id="WP_169420539.1">
    <property type="nucleotide sequence ID" value="NZ_JABBFX010000002.1"/>
</dbReference>
<dbReference type="Proteomes" id="UP000541185">
    <property type="component" value="Unassembled WGS sequence"/>
</dbReference>
<evidence type="ECO:0000256" key="5">
    <source>
        <dbReference type="ARBA" id="ARBA00023136"/>
    </source>
</evidence>
<feature type="transmembrane region" description="Helical" evidence="7">
    <location>
        <begin position="14"/>
        <end position="33"/>
    </location>
</feature>
<dbReference type="AlphaFoldDB" id="A0A848HCK5"/>
<accession>A0A848HCK5</accession>
<evidence type="ECO:0000256" key="3">
    <source>
        <dbReference type="ARBA" id="ARBA00022676"/>
    </source>
</evidence>
<comment type="caution">
    <text evidence="8">The sequence shown here is derived from an EMBL/GenBank/DDBJ whole genome shotgun (WGS) entry which is preliminary data.</text>
</comment>
<evidence type="ECO:0000256" key="6">
    <source>
        <dbReference type="SAM" id="MobiDB-lite"/>
    </source>
</evidence>
<dbReference type="PANTHER" id="PTHR22913">
    <property type="entry name" value="HYALURONAN SYNTHASE"/>
    <property type="match status" value="1"/>
</dbReference>
<dbReference type="Pfam" id="PF13641">
    <property type="entry name" value="Glyco_tranf_2_3"/>
    <property type="match status" value="1"/>
</dbReference>
<proteinExistence type="predicted"/>
<keyword evidence="3" id="KW-0328">Glycosyltransferase</keyword>
<dbReference type="GO" id="GO:0005886">
    <property type="term" value="C:plasma membrane"/>
    <property type="evidence" value="ECO:0007669"/>
    <property type="project" value="UniProtKB-SubCell"/>
</dbReference>
<name>A0A848HCK5_9BURK</name>
<keyword evidence="7" id="KW-1133">Transmembrane helix</keyword>
<keyword evidence="9" id="KW-1185">Reference proteome</keyword>
<protein>
    <submittedName>
        <fullName evidence="8">Glycosyltransferase</fullName>
    </submittedName>
</protein>
<dbReference type="GO" id="GO:0030213">
    <property type="term" value="P:hyaluronan biosynthetic process"/>
    <property type="evidence" value="ECO:0007669"/>
    <property type="project" value="TreeGrafter"/>
</dbReference>
<sequence length="894" mass="98979">MTARSARLQALRSAVLPILLYGTSSYAFLYWARAGLHPLHVKVLLAFGVLAFWRYGWQVVHYLRAAWYALIHYPRLRAAAERVADSGRTSERIFIVVPSYLEEAWVSTEATQALMANIAALPCKATIVAAVGSDEDEAVIAAAVNAHPARDKVELVFQRQSQGKRIAMGHALRAVARRHDDEPDSVTILMDGDTWLAPDTLARVLPFFAAFRDLGALTTDETAFIPGRDAWYRDWFALKFGQRHVLFQSHSLSHKVLTLTGRFSAFRTGIVVQEDFLQRIEHDTIDHWLHGRFRFLMGDDKSSWFHVLQSGWKMLYLPDVRVVSLESRETSFLRASVELPYRWFGNTMRNNPRALALGPWRTGWFIWLVLLDQRISMWTSLVGITGATVMALTKSPIFLPLYIAWAALVRTVQVAVIAANGHGVTWRTIPLMLYTHWIGAIVKIRAWHHLSDQSWSKGRGRQAVAAKGGLLRRLAPTATMLTAYVAFGLVILLTHSALRLPAAGWLAPSSTAWLVTPANAATAPQPAGTVPPGVRADDGQDDAAPLQAWLDRQPPGPVAIRLPAGVLDFKQPLVIRRDGVSIVGAGRERTRIVSHLQAPAPAVIQVLGEEGKRTARLAQALGPDEKLVRVTGRLQVQPGDLLWLREPNDDAFLHSIGSQRWNRKYPYLRQALLRVESVDAAGVHLSEPSGVSFDASTTEVARALPVRGVQLADFSIQQLADGRAIASVSHVYENVLPDFAVDAISLLWTQDADIERVGVIDAGRHPLLIEQSYGFRVRDILLDGAWNKGDQGSGYLRIARSYRGLVEGGTVRNIRHIALQWSSAFNRIRNVSSNVDVNFHGGYAHHNEVEGMRFSIPPEHHWGPVYLTPPDAHWAPPDGPGNTVDGQPAGHAPS</sequence>
<comment type="subcellular location">
    <subcellularLocation>
        <location evidence="1">Cell membrane</location>
    </subcellularLocation>
</comment>
<keyword evidence="7" id="KW-0812">Transmembrane</keyword>
<keyword evidence="5 7" id="KW-0472">Membrane</keyword>
<evidence type="ECO:0000256" key="1">
    <source>
        <dbReference type="ARBA" id="ARBA00004236"/>
    </source>
</evidence>
<dbReference type="EMBL" id="JABBFX010000002">
    <property type="protein sequence ID" value="NML46263.1"/>
    <property type="molecule type" value="Genomic_DNA"/>
</dbReference>
<evidence type="ECO:0000313" key="8">
    <source>
        <dbReference type="EMBL" id="NML46263.1"/>
    </source>
</evidence>
<evidence type="ECO:0000256" key="2">
    <source>
        <dbReference type="ARBA" id="ARBA00022475"/>
    </source>
</evidence>
<evidence type="ECO:0000256" key="4">
    <source>
        <dbReference type="ARBA" id="ARBA00022679"/>
    </source>
</evidence>
<dbReference type="InterPro" id="IPR029044">
    <property type="entry name" value="Nucleotide-diphossugar_trans"/>
</dbReference>
<dbReference type="PANTHER" id="PTHR22913:SF12">
    <property type="entry name" value="MANNURONAN SYNTHASE"/>
    <property type="match status" value="1"/>
</dbReference>
<gene>
    <name evidence="8" type="ORF">HHL11_21115</name>
</gene>
<keyword evidence="2" id="KW-1003">Cell membrane</keyword>
<evidence type="ECO:0000256" key="7">
    <source>
        <dbReference type="SAM" id="Phobius"/>
    </source>
</evidence>
<evidence type="ECO:0000313" key="9">
    <source>
        <dbReference type="Proteomes" id="UP000541185"/>
    </source>
</evidence>
<feature type="region of interest" description="Disordered" evidence="6">
    <location>
        <begin position="869"/>
        <end position="894"/>
    </location>
</feature>